<dbReference type="InterPro" id="IPR045249">
    <property type="entry name" value="HARBI1-like"/>
</dbReference>
<keyword evidence="6" id="KW-0378">Hydrolase</keyword>
<keyword evidence="4" id="KW-0540">Nuclease</keyword>
<dbReference type="GO" id="GO:0016787">
    <property type="term" value="F:hydrolase activity"/>
    <property type="evidence" value="ECO:0007669"/>
    <property type="project" value="UniProtKB-KW"/>
</dbReference>
<comment type="subcellular location">
    <subcellularLocation>
        <location evidence="2">Nucleus</location>
    </subcellularLocation>
</comment>
<comment type="cofactor">
    <cofactor evidence="1">
        <name>a divalent metal cation</name>
        <dbReference type="ChEBI" id="CHEBI:60240"/>
    </cofactor>
</comment>
<keyword evidence="10" id="KW-1185">Reference proteome</keyword>
<evidence type="ECO:0000259" key="8">
    <source>
        <dbReference type="Pfam" id="PF13359"/>
    </source>
</evidence>
<evidence type="ECO:0000313" key="10">
    <source>
        <dbReference type="Proteomes" id="UP000827092"/>
    </source>
</evidence>
<evidence type="ECO:0000256" key="2">
    <source>
        <dbReference type="ARBA" id="ARBA00004123"/>
    </source>
</evidence>
<name>A0AAV6VNF2_9ARAC</name>
<evidence type="ECO:0000256" key="1">
    <source>
        <dbReference type="ARBA" id="ARBA00001968"/>
    </source>
</evidence>
<comment type="similarity">
    <text evidence="3">Belongs to the HARBI1 family.</text>
</comment>
<protein>
    <recommendedName>
        <fullName evidence="8">DDE Tnp4 domain-containing protein</fullName>
    </recommendedName>
</protein>
<dbReference type="GO" id="GO:0046872">
    <property type="term" value="F:metal ion binding"/>
    <property type="evidence" value="ECO:0007669"/>
    <property type="project" value="UniProtKB-KW"/>
</dbReference>
<organism evidence="9 10">
    <name type="scientific">Oedothorax gibbosus</name>
    <dbReference type="NCBI Taxonomy" id="931172"/>
    <lineage>
        <taxon>Eukaryota</taxon>
        <taxon>Metazoa</taxon>
        <taxon>Ecdysozoa</taxon>
        <taxon>Arthropoda</taxon>
        <taxon>Chelicerata</taxon>
        <taxon>Arachnida</taxon>
        <taxon>Araneae</taxon>
        <taxon>Araneomorphae</taxon>
        <taxon>Entelegynae</taxon>
        <taxon>Araneoidea</taxon>
        <taxon>Linyphiidae</taxon>
        <taxon>Erigoninae</taxon>
        <taxon>Oedothorax</taxon>
    </lineage>
</organism>
<dbReference type="GO" id="GO:0005634">
    <property type="term" value="C:nucleus"/>
    <property type="evidence" value="ECO:0007669"/>
    <property type="project" value="UniProtKB-SubCell"/>
</dbReference>
<evidence type="ECO:0000256" key="5">
    <source>
        <dbReference type="ARBA" id="ARBA00022723"/>
    </source>
</evidence>
<dbReference type="GO" id="GO:0004518">
    <property type="term" value="F:nuclease activity"/>
    <property type="evidence" value="ECO:0007669"/>
    <property type="project" value="UniProtKB-KW"/>
</dbReference>
<gene>
    <name evidence="9" type="ORF">JTE90_001546</name>
</gene>
<dbReference type="PANTHER" id="PTHR22930:SF206">
    <property type="entry name" value="NUCLEASE HARBI1"/>
    <property type="match status" value="1"/>
</dbReference>
<dbReference type="EMBL" id="JAFNEN010000052">
    <property type="protein sequence ID" value="KAG8197615.1"/>
    <property type="molecule type" value="Genomic_DNA"/>
</dbReference>
<proteinExistence type="inferred from homology"/>
<keyword evidence="5" id="KW-0479">Metal-binding</keyword>
<sequence length="332" mass="38059">MDEKEFKDKFRINRSTFDMMCQMIDGFQVQHRRVVREPLSTGKRLAITLLKLGSSGELRSFANLFKVARSTVSIVVNTTCKKIVHHFGEDISFPQDDELLQVAKSFLGLGDLPGVCGALDGTRIPIKAPITNARDYYNRKSFYSFVLQAVVDYAKSFRNINFGWPGSVHDARVLYNSDLFQMFESGELLNQKIELPGTNRWVDLYLVGDPAYPLKTWLMKPVSGTLSLEEDTFNKQLSRRRVHVEHAFGMLKGRFHCLLKEIDVALKNMQHLVAACCILRNFCQMVQDEYLYTWEEPTDPMNCVDTTVFQGVQTTDAKDMQKLLIDWGNLLF</sequence>
<evidence type="ECO:0000256" key="7">
    <source>
        <dbReference type="ARBA" id="ARBA00023242"/>
    </source>
</evidence>
<evidence type="ECO:0000256" key="6">
    <source>
        <dbReference type="ARBA" id="ARBA00022801"/>
    </source>
</evidence>
<dbReference type="PANTHER" id="PTHR22930">
    <property type="match status" value="1"/>
</dbReference>
<feature type="domain" description="DDE Tnp4" evidence="8">
    <location>
        <begin position="119"/>
        <end position="281"/>
    </location>
</feature>
<dbReference type="InterPro" id="IPR027806">
    <property type="entry name" value="HARBI1_dom"/>
</dbReference>
<evidence type="ECO:0000313" key="9">
    <source>
        <dbReference type="EMBL" id="KAG8197615.1"/>
    </source>
</evidence>
<evidence type="ECO:0000256" key="4">
    <source>
        <dbReference type="ARBA" id="ARBA00022722"/>
    </source>
</evidence>
<reference evidence="9 10" key="1">
    <citation type="journal article" date="2022" name="Nat. Ecol. Evol.">
        <title>A masculinizing supergene underlies an exaggerated male reproductive morph in a spider.</title>
        <authorList>
            <person name="Hendrickx F."/>
            <person name="De Corte Z."/>
            <person name="Sonet G."/>
            <person name="Van Belleghem S.M."/>
            <person name="Kostlbacher S."/>
            <person name="Vangestel C."/>
        </authorList>
    </citation>
    <scope>NUCLEOTIDE SEQUENCE [LARGE SCALE GENOMIC DNA]</scope>
    <source>
        <strain evidence="9">W744_W776</strain>
    </source>
</reference>
<evidence type="ECO:0000256" key="3">
    <source>
        <dbReference type="ARBA" id="ARBA00006958"/>
    </source>
</evidence>
<dbReference type="Proteomes" id="UP000827092">
    <property type="component" value="Unassembled WGS sequence"/>
</dbReference>
<keyword evidence="7" id="KW-0539">Nucleus</keyword>
<comment type="caution">
    <text evidence="9">The sequence shown here is derived from an EMBL/GenBank/DDBJ whole genome shotgun (WGS) entry which is preliminary data.</text>
</comment>
<accession>A0AAV6VNF2</accession>
<dbReference type="Pfam" id="PF13359">
    <property type="entry name" value="DDE_Tnp_4"/>
    <property type="match status" value="1"/>
</dbReference>
<dbReference type="AlphaFoldDB" id="A0AAV6VNF2"/>